<dbReference type="PROSITE" id="PS51670">
    <property type="entry name" value="SHKT"/>
    <property type="match status" value="1"/>
</dbReference>
<evidence type="ECO:0000256" key="4">
    <source>
        <dbReference type="ARBA" id="ARBA00022692"/>
    </source>
</evidence>
<dbReference type="Pfam" id="PF13640">
    <property type="entry name" value="2OG-FeII_Oxy_3"/>
    <property type="match status" value="1"/>
</dbReference>
<evidence type="ECO:0000313" key="15">
    <source>
        <dbReference type="Proteomes" id="UP000001449"/>
    </source>
</evidence>
<dbReference type="RefSeq" id="XP_002291212.1">
    <property type="nucleotide sequence ID" value="XM_002291176.1"/>
</dbReference>
<keyword evidence="6" id="KW-0223">Dioxygenase</keyword>
<dbReference type="SMART" id="SM00702">
    <property type="entry name" value="P4Hc"/>
    <property type="match status" value="1"/>
</dbReference>
<keyword evidence="15" id="KW-1185">Reference proteome</keyword>
<feature type="signal peptide" evidence="11">
    <location>
        <begin position="1"/>
        <end position="22"/>
    </location>
</feature>
<dbReference type="GO" id="GO:0005506">
    <property type="term" value="F:iron ion binding"/>
    <property type="evidence" value="ECO:0007669"/>
    <property type="project" value="InterPro"/>
</dbReference>
<dbReference type="FunFam" id="2.60.120.620:FF:000031">
    <property type="entry name" value="Predicted protein"/>
    <property type="match status" value="1"/>
</dbReference>
<dbReference type="KEGG" id="tps:THAPSDRAFT_6480"/>
<evidence type="ECO:0000259" key="13">
    <source>
        <dbReference type="PROSITE" id="PS51670"/>
    </source>
</evidence>
<proteinExistence type="predicted"/>
<dbReference type="AlphaFoldDB" id="B8C4F7"/>
<accession>B8C4F7</accession>
<dbReference type="GO" id="GO:0005783">
    <property type="term" value="C:endoplasmic reticulum"/>
    <property type="evidence" value="ECO:0000318"/>
    <property type="project" value="GO_Central"/>
</dbReference>
<dbReference type="InterPro" id="IPR044862">
    <property type="entry name" value="Pro_4_hyd_alph_FE2OG_OXY"/>
</dbReference>
<dbReference type="PANTHER" id="PTHR10869">
    <property type="entry name" value="PROLYL 4-HYDROXYLASE ALPHA SUBUNIT"/>
    <property type="match status" value="1"/>
</dbReference>
<evidence type="ECO:0008006" key="16">
    <source>
        <dbReference type="Google" id="ProtNLM"/>
    </source>
</evidence>
<dbReference type="STRING" id="35128.B8C4F7"/>
<dbReference type="GO" id="GO:0031418">
    <property type="term" value="F:L-ascorbic acid binding"/>
    <property type="evidence" value="ECO:0007669"/>
    <property type="project" value="InterPro"/>
</dbReference>
<dbReference type="Proteomes" id="UP000001449">
    <property type="component" value="Chromosome 6"/>
</dbReference>
<dbReference type="InParanoid" id="B8C4F7"/>
<dbReference type="SUPFAM" id="SSF49468">
    <property type="entry name" value="VHL"/>
    <property type="match status" value="1"/>
</dbReference>
<dbReference type="PROSITE" id="PS51471">
    <property type="entry name" value="FE2OG_OXY"/>
    <property type="match status" value="1"/>
</dbReference>
<organism evidence="14 15">
    <name type="scientific">Thalassiosira pseudonana</name>
    <name type="common">Marine diatom</name>
    <name type="synonym">Cyclotella nana</name>
    <dbReference type="NCBI Taxonomy" id="35128"/>
    <lineage>
        <taxon>Eukaryota</taxon>
        <taxon>Sar</taxon>
        <taxon>Stramenopiles</taxon>
        <taxon>Ochrophyta</taxon>
        <taxon>Bacillariophyta</taxon>
        <taxon>Coscinodiscophyceae</taxon>
        <taxon>Thalassiosirophycidae</taxon>
        <taxon>Thalassiosirales</taxon>
        <taxon>Thalassiosiraceae</taxon>
        <taxon>Thalassiosira</taxon>
    </lineage>
</organism>
<evidence type="ECO:0000256" key="5">
    <source>
        <dbReference type="ARBA" id="ARBA00022723"/>
    </source>
</evidence>
<sequence>MKCLTKMKLILLALAAATLLLAAPTCANEATIDADGNVITEDEDTTVYAANANDVPLDTTIGRTEALQATIVNNSPYRIDIYWDDGQYGAHVSTLDKGETGQVNTYVGHSFFITRHGVKEGLFYHAGEEGEERIVLNVRRRNQKFLIPSHAAPSTNPCQDRFSICKSQADNGGCHNSPGWMIVHCCQSCDKHLDSKRLIDPKVRCSKEQLNTPEPVWKPGDLNKMFERWASDEDIIQQYGLEVITSPEPKKHNATWENAKDGHPWVVVFNNFLSDNEVDDLIRGGEMEGFERSTDQGAANALGEQEKIVSQTRTSSNAWCMHKCERLGGVRSATTKIEDVTGIPRVNYESFQLLNYGQNQFYRSHHDSSSRDHTPPGPRILTFFLYLSDVEEGGETYFNKLDLAVKPKKGRALVWPSVVDNDPEFWDARMYHEAKDVIKGKKLAANHWIHLNDYITPNNWGCTGSFS</sequence>
<keyword evidence="9" id="KW-0408">Iron</keyword>
<evidence type="ECO:0000256" key="3">
    <source>
        <dbReference type="ARBA" id="ARBA00004308"/>
    </source>
</evidence>
<feature type="domain" description="ShKT" evidence="13">
    <location>
        <begin position="158"/>
        <end position="192"/>
    </location>
</feature>
<keyword evidence="7" id="KW-1133">Transmembrane helix</keyword>
<dbReference type="PANTHER" id="PTHR10869:SF233">
    <property type="entry name" value="FE2OG DIOXYGENASE DOMAIN-CONTAINING PROTEIN"/>
    <property type="match status" value="1"/>
</dbReference>
<dbReference type="GO" id="GO:0016020">
    <property type="term" value="C:membrane"/>
    <property type="evidence" value="ECO:0007669"/>
    <property type="project" value="UniProtKB-SubCell"/>
</dbReference>
<evidence type="ECO:0000256" key="2">
    <source>
        <dbReference type="ARBA" id="ARBA00004167"/>
    </source>
</evidence>
<keyword evidence="11" id="KW-0732">Signal</keyword>
<name>B8C4F7_THAPS</name>
<comment type="subcellular location">
    <subcellularLocation>
        <location evidence="3">Endomembrane system</location>
    </subcellularLocation>
    <subcellularLocation>
        <location evidence="2">Membrane</location>
        <topology evidence="2">Single-pass membrane protein</topology>
    </subcellularLocation>
</comment>
<dbReference type="InterPro" id="IPR006620">
    <property type="entry name" value="Pro_4_hyd_alph"/>
</dbReference>
<protein>
    <recommendedName>
        <fullName evidence="16">Fe2OG dioxygenase domain-containing protein</fullName>
    </recommendedName>
</protein>
<dbReference type="InterPro" id="IPR005123">
    <property type="entry name" value="Oxoglu/Fe-dep_dioxygenase_dom"/>
</dbReference>
<dbReference type="InterPro" id="IPR037140">
    <property type="entry name" value="VHL_beta_dom_sf"/>
</dbReference>
<evidence type="ECO:0000256" key="1">
    <source>
        <dbReference type="ARBA" id="ARBA00001961"/>
    </source>
</evidence>
<gene>
    <name evidence="14" type="ORF">THAPSDRAFT_6480</name>
</gene>
<dbReference type="OMA" id="CMHKCER"/>
<comment type="cofactor">
    <cofactor evidence="1">
        <name>L-ascorbate</name>
        <dbReference type="ChEBI" id="CHEBI:38290"/>
    </cofactor>
</comment>
<evidence type="ECO:0000313" key="14">
    <source>
        <dbReference type="EMBL" id="EED91319.1"/>
    </source>
</evidence>
<keyword evidence="10" id="KW-0472">Membrane</keyword>
<evidence type="ECO:0000256" key="7">
    <source>
        <dbReference type="ARBA" id="ARBA00022989"/>
    </source>
</evidence>
<dbReference type="Gene3D" id="2.60.120.620">
    <property type="entry name" value="q2cbj1_9rhob like domain"/>
    <property type="match status" value="1"/>
</dbReference>
<evidence type="ECO:0000259" key="12">
    <source>
        <dbReference type="PROSITE" id="PS51471"/>
    </source>
</evidence>
<dbReference type="GO" id="GO:0004656">
    <property type="term" value="F:procollagen-proline 4-dioxygenase activity"/>
    <property type="evidence" value="ECO:0000318"/>
    <property type="project" value="GO_Central"/>
</dbReference>
<feature type="chain" id="PRO_5002869019" description="Fe2OG dioxygenase domain-containing protein" evidence="11">
    <location>
        <begin position="23"/>
        <end position="467"/>
    </location>
</feature>
<dbReference type="PaxDb" id="35128-Thaps6480"/>
<keyword evidence="8" id="KW-0560">Oxidoreductase</keyword>
<dbReference type="EMBL" id="CM000643">
    <property type="protein sequence ID" value="EED91319.1"/>
    <property type="molecule type" value="Genomic_DNA"/>
</dbReference>
<reference evidence="14 15" key="1">
    <citation type="journal article" date="2004" name="Science">
        <title>The genome of the diatom Thalassiosira pseudonana: ecology, evolution, and metabolism.</title>
        <authorList>
            <person name="Armbrust E.V."/>
            <person name="Berges J.A."/>
            <person name="Bowler C."/>
            <person name="Green B.R."/>
            <person name="Martinez D."/>
            <person name="Putnam N.H."/>
            <person name="Zhou S."/>
            <person name="Allen A.E."/>
            <person name="Apt K.E."/>
            <person name="Bechner M."/>
            <person name="Brzezinski M.A."/>
            <person name="Chaal B.K."/>
            <person name="Chiovitti A."/>
            <person name="Davis A.K."/>
            <person name="Demarest M.S."/>
            <person name="Detter J.C."/>
            <person name="Glavina T."/>
            <person name="Goodstein D."/>
            <person name="Hadi M.Z."/>
            <person name="Hellsten U."/>
            <person name="Hildebrand M."/>
            <person name="Jenkins B.D."/>
            <person name="Jurka J."/>
            <person name="Kapitonov V.V."/>
            <person name="Kroger N."/>
            <person name="Lau W.W."/>
            <person name="Lane T.W."/>
            <person name="Larimer F.W."/>
            <person name="Lippmeier J.C."/>
            <person name="Lucas S."/>
            <person name="Medina M."/>
            <person name="Montsant A."/>
            <person name="Obornik M."/>
            <person name="Parker M.S."/>
            <person name="Palenik B."/>
            <person name="Pazour G.J."/>
            <person name="Richardson P.M."/>
            <person name="Rynearson T.A."/>
            <person name="Saito M.A."/>
            <person name="Schwartz D.C."/>
            <person name="Thamatrakoln K."/>
            <person name="Valentin K."/>
            <person name="Vardi A."/>
            <person name="Wilkerson F.P."/>
            <person name="Rokhsar D.S."/>
        </authorList>
    </citation>
    <scope>NUCLEOTIDE SEQUENCE [LARGE SCALE GENOMIC DNA]</scope>
    <source>
        <strain evidence="14 15">CCMP1335</strain>
    </source>
</reference>
<dbReference type="InterPro" id="IPR003582">
    <property type="entry name" value="ShKT_dom"/>
</dbReference>
<reference evidence="14 15" key="2">
    <citation type="journal article" date="2008" name="Nature">
        <title>The Phaeodactylum genome reveals the evolutionary history of diatom genomes.</title>
        <authorList>
            <person name="Bowler C."/>
            <person name="Allen A.E."/>
            <person name="Badger J.H."/>
            <person name="Grimwood J."/>
            <person name="Jabbari K."/>
            <person name="Kuo A."/>
            <person name="Maheswari U."/>
            <person name="Martens C."/>
            <person name="Maumus F."/>
            <person name="Otillar R.P."/>
            <person name="Rayko E."/>
            <person name="Salamov A."/>
            <person name="Vandepoele K."/>
            <person name="Beszteri B."/>
            <person name="Gruber A."/>
            <person name="Heijde M."/>
            <person name="Katinka M."/>
            <person name="Mock T."/>
            <person name="Valentin K."/>
            <person name="Verret F."/>
            <person name="Berges J.A."/>
            <person name="Brownlee C."/>
            <person name="Cadoret J.P."/>
            <person name="Chiovitti A."/>
            <person name="Choi C.J."/>
            <person name="Coesel S."/>
            <person name="De Martino A."/>
            <person name="Detter J.C."/>
            <person name="Durkin C."/>
            <person name="Falciatore A."/>
            <person name="Fournet J."/>
            <person name="Haruta M."/>
            <person name="Huysman M.J."/>
            <person name="Jenkins B.D."/>
            <person name="Jiroutova K."/>
            <person name="Jorgensen R.E."/>
            <person name="Joubert Y."/>
            <person name="Kaplan A."/>
            <person name="Kroger N."/>
            <person name="Kroth P.G."/>
            <person name="La Roche J."/>
            <person name="Lindquist E."/>
            <person name="Lommer M."/>
            <person name="Martin-Jezequel V."/>
            <person name="Lopez P.J."/>
            <person name="Lucas S."/>
            <person name="Mangogna M."/>
            <person name="McGinnis K."/>
            <person name="Medlin L.K."/>
            <person name="Montsant A."/>
            <person name="Oudot-Le Secq M.P."/>
            <person name="Napoli C."/>
            <person name="Obornik M."/>
            <person name="Parker M.S."/>
            <person name="Petit J.L."/>
            <person name="Porcel B.M."/>
            <person name="Poulsen N."/>
            <person name="Robison M."/>
            <person name="Rychlewski L."/>
            <person name="Rynearson T.A."/>
            <person name="Schmutz J."/>
            <person name="Shapiro H."/>
            <person name="Siaut M."/>
            <person name="Stanley M."/>
            <person name="Sussman M.R."/>
            <person name="Taylor A.R."/>
            <person name="Vardi A."/>
            <person name="von Dassow P."/>
            <person name="Vyverman W."/>
            <person name="Willis A."/>
            <person name="Wyrwicz L.S."/>
            <person name="Rokhsar D.S."/>
            <person name="Weissenbach J."/>
            <person name="Armbrust E.V."/>
            <person name="Green B.R."/>
            <person name="Van de Peer Y."/>
            <person name="Grigoriev I.V."/>
        </authorList>
    </citation>
    <scope>NUCLEOTIDE SEQUENCE [LARGE SCALE GENOMIC DNA]</scope>
    <source>
        <strain evidence="14 15">CCMP1335</strain>
    </source>
</reference>
<keyword evidence="5" id="KW-0479">Metal-binding</keyword>
<dbReference type="HOGENOM" id="CLU_585966_0_0_1"/>
<evidence type="ECO:0000256" key="8">
    <source>
        <dbReference type="ARBA" id="ARBA00023002"/>
    </source>
</evidence>
<evidence type="ECO:0000256" key="6">
    <source>
        <dbReference type="ARBA" id="ARBA00022964"/>
    </source>
</evidence>
<dbReference type="InterPro" id="IPR045054">
    <property type="entry name" value="P4HA-like"/>
</dbReference>
<feature type="domain" description="Fe2OG dioxygenase" evidence="12">
    <location>
        <begin position="347"/>
        <end position="451"/>
    </location>
</feature>
<evidence type="ECO:0000256" key="10">
    <source>
        <dbReference type="ARBA" id="ARBA00023136"/>
    </source>
</evidence>
<evidence type="ECO:0000256" key="11">
    <source>
        <dbReference type="SAM" id="SignalP"/>
    </source>
</evidence>
<dbReference type="Gene3D" id="2.60.40.780">
    <property type="entry name" value="von Hippel-Lindau disease tumour suppressor, beta domain"/>
    <property type="match status" value="1"/>
</dbReference>
<dbReference type="InterPro" id="IPR036208">
    <property type="entry name" value="VHL_sf"/>
</dbReference>
<dbReference type="eggNOG" id="KOG1591">
    <property type="taxonomic scope" value="Eukaryota"/>
</dbReference>
<dbReference type="GeneID" id="7444578"/>
<keyword evidence="4" id="KW-0812">Transmembrane</keyword>
<evidence type="ECO:0000256" key="9">
    <source>
        <dbReference type="ARBA" id="ARBA00023004"/>
    </source>
</evidence>